<dbReference type="EMBL" id="BAAAOS010000022">
    <property type="protein sequence ID" value="GAA1582173.1"/>
    <property type="molecule type" value="Genomic_DNA"/>
</dbReference>
<gene>
    <name evidence="1" type="ORF">GCM10009789_39910</name>
</gene>
<reference evidence="1 2" key="1">
    <citation type="journal article" date="2019" name="Int. J. Syst. Evol. Microbiol.">
        <title>The Global Catalogue of Microorganisms (GCM) 10K type strain sequencing project: providing services to taxonomists for standard genome sequencing and annotation.</title>
        <authorList>
            <consortium name="The Broad Institute Genomics Platform"/>
            <consortium name="The Broad Institute Genome Sequencing Center for Infectious Disease"/>
            <person name="Wu L."/>
            <person name="Ma J."/>
        </authorList>
    </citation>
    <scope>NUCLEOTIDE SEQUENCE [LARGE SCALE GENOMIC DNA]</scope>
    <source>
        <strain evidence="1 2">JCM 14969</strain>
    </source>
</reference>
<dbReference type="RefSeq" id="WP_344215982.1">
    <property type="nucleotide sequence ID" value="NZ_BAAAOS010000022.1"/>
</dbReference>
<keyword evidence="2" id="KW-1185">Reference proteome</keyword>
<proteinExistence type="predicted"/>
<name>A0ABN2DS89_9ACTN</name>
<dbReference type="Proteomes" id="UP001500393">
    <property type="component" value="Unassembled WGS sequence"/>
</dbReference>
<protein>
    <submittedName>
        <fullName evidence="1">Uncharacterized protein</fullName>
    </submittedName>
</protein>
<sequence>MVWLFDAREAYERQRLTLRRKDSNDYVTFQWKQARRSILACKRTLLLDLGQGLVLSVKKYDGPPIRGWGQVFRTTDVWSWLRDGAKPTPIEWTGDQHEDLVNRIVQAAIYLRHHPPSSAPTSPGGETRRWLSATGVAGVLLLWRSRRGQGRGRGPAGVRAGRTLPTGSRSVCWPVWC</sequence>
<organism evidence="1 2">
    <name type="scientific">Kribbella sancticallisti</name>
    <dbReference type="NCBI Taxonomy" id="460087"/>
    <lineage>
        <taxon>Bacteria</taxon>
        <taxon>Bacillati</taxon>
        <taxon>Actinomycetota</taxon>
        <taxon>Actinomycetes</taxon>
        <taxon>Propionibacteriales</taxon>
        <taxon>Kribbellaceae</taxon>
        <taxon>Kribbella</taxon>
    </lineage>
</organism>
<accession>A0ABN2DS89</accession>
<evidence type="ECO:0000313" key="1">
    <source>
        <dbReference type="EMBL" id="GAA1582173.1"/>
    </source>
</evidence>
<comment type="caution">
    <text evidence="1">The sequence shown here is derived from an EMBL/GenBank/DDBJ whole genome shotgun (WGS) entry which is preliminary data.</text>
</comment>
<evidence type="ECO:0000313" key="2">
    <source>
        <dbReference type="Proteomes" id="UP001500393"/>
    </source>
</evidence>